<evidence type="ECO:0000256" key="3">
    <source>
        <dbReference type="ARBA" id="ARBA00022737"/>
    </source>
</evidence>
<keyword evidence="3" id="KW-0677">Repeat</keyword>
<dbReference type="InterPro" id="IPR050179">
    <property type="entry name" value="Trans_hexapeptide_repeat"/>
</dbReference>
<dbReference type="EC" id="2.3.1.-" evidence="5"/>
<keyword evidence="4 5" id="KW-0012">Acyltransferase</keyword>
<proteinExistence type="inferred from homology"/>
<dbReference type="Proteomes" id="UP001231197">
    <property type="component" value="Unassembled WGS sequence"/>
</dbReference>
<accession>A0ABT7ZST1</accession>
<dbReference type="Pfam" id="PF00132">
    <property type="entry name" value="Hexapep"/>
    <property type="match status" value="1"/>
</dbReference>
<name>A0ABT7ZST1_9FLAO</name>
<dbReference type="InterPro" id="IPR011004">
    <property type="entry name" value="Trimer_LpxA-like_sf"/>
</dbReference>
<comment type="similarity">
    <text evidence="1">Belongs to the transferase hexapeptide repeat family.</text>
</comment>
<organism evidence="5 6">
    <name type="scientific">Winogradskyella bathintestinalis</name>
    <dbReference type="NCBI Taxonomy" id="3035208"/>
    <lineage>
        <taxon>Bacteria</taxon>
        <taxon>Pseudomonadati</taxon>
        <taxon>Bacteroidota</taxon>
        <taxon>Flavobacteriia</taxon>
        <taxon>Flavobacteriales</taxon>
        <taxon>Flavobacteriaceae</taxon>
        <taxon>Winogradskyella</taxon>
    </lineage>
</organism>
<gene>
    <name evidence="5" type="ORF">QMA06_04895</name>
</gene>
<keyword evidence="2 5" id="KW-0808">Transferase</keyword>
<comment type="caution">
    <text evidence="5">The sequence shown here is derived from an EMBL/GenBank/DDBJ whole genome shotgun (WGS) entry which is preliminary data.</text>
</comment>
<protein>
    <submittedName>
        <fullName evidence="5">Acyltransferase</fullName>
        <ecNumber evidence="5">2.3.1.-</ecNumber>
    </submittedName>
</protein>
<dbReference type="SUPFAM" id="SSF51161">
    <property type="entry name" value="Trimeric LpxA-like enzymes"/>
    <property type="match status" value="1"/>
</dbReference>
<evidence type="ECO:0000256" key="2">
    <source>
        <dbReference type="ARBA" id="ARBA00022679"/>
    </source>
</evidence>
<reference evidence="5 6" key="1">
    <citation type="journal article" date="2023" name="Int. J. Syst. Evol. Microbiol.">
        <title>Winogradskyella bathintestinalis sp. nov., isolated from the intestine of the deep-sea loosejaw dragonfish, Malacosteus niger.</title>
        <authorList>
            <person name="Uniacke-Lowe S."/>
            <person name="Johnson C.N."/>
            <person name="Stanton C."/>
            <person name="Hill C."/>
            <person name="Ross P."/>
        </authorList>
    </citation>
    <scope>NUCLEOTIDE SEQUENCE [LARGE SCALE GENOMIC DNA]</scope>
    <source>
        <strain evidence="5 6">APC 3343</strain>
    </source>
</reference>
<dbReference type="RefSeq" id="WP_290205730.1">
    <property type="nucleotide sequence ID" value="NZ_JASDDK010000001.1"/>
</dbReference>
<dbReference type="CDD" id="cd04647">
    <property type="entry name" value="LbH_MAT_like"/>
    <property type="match status" value="1"/>
</dbReference>
<evidence type="ECO:0000256" key="4">
    <source>
        <dbReference type="ARBA" id="ARBA00023315"/>
    </source>
</evidence>
<evidence type="ECO:0000313" key="6">
    <source>
        <dbReference type="Proteomes" id="UP001231197"/>
    </source>
</evidence>
<evidence type="ECO:0000313" key="5">
    <source>
        <dbReference type="EMBL" id="MDN3492047.1"/>
    </source>
</evidence>
<dbReference type="PANTHER" id="PTHR43300">
    <property type="entry name" value="ACETYLTRANSFERASE"/>
    <property type="match status" value="1"/>
</dbReference>
<dbReference type="Gene3D" id="2.160.10.10">
    <property type="entry name" value="Hexapeptide repeat proteins"/>
    <property type="match status" value="1"/>
</dbReference>
<sequence>MIKRIRKLYRNKFWSSEKRATFLGVKIGYGCDIQAVSFGSEPYLIEKGNHVQITKGTKFFTHGAAWVLREKYPDIDFFGKIRVGDNVYIGNSALILAGVTIGSNVIIAAGSVVTKSVSDNQIVGGNPAKIIGNIEEFEKSILPFNLKTKGKSFSEKREILLSLNENRFIKK</sequence>
<dbReference type="GO" id="GO:0016746">
    <property type="term" value="F:acyltransferase activity"/>
    <property type="evidence" value="ECO:0007669"/>
    <property type="project" value="UniProtKB-KW"/>
</dbReference>
<keyword evidence="6" id="KW-1185">Reference proteome</keyword>
<dbReference type="InterPro" id="IPR018357">
    <property type="entry name" value="Hexapep_transf_CS"/>
</dbReference>
<dbReference type="InterPro" id="IPR001451">
    <property type="entry name" value="Hexapep"/>
</dbReference>
<dbReference type="PROSITE" id="PS00101">
    <property type="entry name" value="HEXAPEP_TRANSFERASES"/>
    <property type="match status" value="1"/>
</dbReference>
<evidence type="ECO:0000256" key="1">
    <source>
        <dbReference type="ARBA" id="ARBA00007274"/>
    </source>
</evidence>
<dbReference type="EMBL" id="JASDDK010000001">
    <property type="protein sequence ID" value="MDN3492047.1"/>
    <property type="molecule type" value="Genomic_DNA"/>
</dbReference>